<dbReference type="EMBL" id="WBMO01000005">
    <property type="protein sequence ID" value="MDV2477984.1"/>
    <property type="molecule type" value="Genomic_DNA"/>
</dbReference>
<feature type="domain" description="AMP-dependent synthetase/ligase" evidence="3">
    <location>
        <begin position="13"/>
        <end position="373"/>
    </location>
</feature>
<gene>
    <name evidence="5" type="ORF">F8M49_25960</name>
</gene>
<dbReference type="InterPro" id="IPR000873">
    <property type="entry name" value="AMP-dep_synth/lig_dom"/>
</dbReference>
<evidence type="ECO:0000256" key="2">
    <source>
        <dbReference type="ARBA" id="ARBA00022598"/>
    </source>
</evidence>
<sequence>MTCPVGLPALMVRSAERFPERPFLTWRGESTVYRDAAEMMFRAGRALKNLDETTSGNGRIVLYLGNCPEAVYAWLGCQAVGLVPVTLNNGQRGDVLADMLDRIGSSVVVTDRAGLARLREAGAVDEHGATLLTDQSEKGAPSFWEHLRNISLEPDHKVVDPDPGSPASILFSSGTTGRSKAVVVPHGMFDAGTARLMESWKVTEHDVFHSWAPYFHIAAQMDVFGIAVRAGASVAMFEGFSLSQFWDQIRACQATVFGGFVSILEMLYAAESTSDDLNHNLRMGIAGHIPASLRANFERRFGVHMVDAYGMSEAEPITAPSLDDDLPDGSCGRATSDFEVRIQDRNGDELPFGELGQIVFRPLKPNVMMSGYLDDPDRTARSWRDGWFQTGDLGRMDSEGRIYFAERMADFIRVRGENVSPQEVESVLLAYPGIVEVGVVGIPSELGEHDIKAVVVVADGTDLSGLFQWSRQRMAKFMVPRYVQVVDALPRTETSKIKREELRKLVGDLETESTLLRHWTASRP</sequence>
<evidence type="ECO:0000259" key="4">
    <source>
        <dbReference type="Pfam" id="PF13193"/>
    </source>
</evidence>
<comment type="caution">
    <text evidence="5">The sequence shown here is derived from an EMBL/GenBank/DDBJ whole genome shotgun (WGS) entry which is preliminary data.</text>
</comment>
<name>A0ABU3WVF7_9NOCA</name>
<dbReference type="GO" id="GO:0016874">
    <property type="term" value="F:ligase activity"/>
    <property type="evidence" value="ECO:0007669"/>
    <property type="project" value="UniProtKB-KW"/>
</dbReference>
<dbReference type="Pfam" id="PF00501">
    <property type="entry name" value="AMP-binding"/>
    <property type="match status" value="1"/>
</dbReference>
<organism evidence="5 6">
    <name type="scientific">Rhodococcus zopfii</name>
    <dbReference type="NCBI Taxonomy" id="43772"/>
    <lineage>
        <taxon>Bacteria</taxon>
        <taxon>Bacillati</taxon>
        <taxon>Actinomycetota</taxon>
        <taxon>Actinomycetes</taxon>
        <taxon>Mycobacteriales</taxon>
        <taxon>Nocardiaceae</taxon>
        <taxon>Rhodococcus</taxon>
    </lineage>
</organism>
<dbReference type="InterPro" id="IPR042099">
    <property type="entry name" value="ANL_N_sf"/>
</dbReference>
<dbReference type="Gene3D" id="3.40.50.12780">
    <property type="entry name" value="N-terminal domain of ligase-like"/>
    <property type="match status" value="1"/>
</dbReference>
<dbReference type="InterPro" id="IPR025110">
    <property type="entry name" value="AMP-bd_C"/>
</dbReference>
<evidence type="ECO:0000313" key="5">
    <source>
        <dbReference type="EMBL" id="MDV2477984.1"/>
    </source>
</evidence>
<dbReference type="SUPFAM" id="SSF56801">
    <property type="entry name" value="Acetyl-CoA synthetase-like"/>
    <property type="match status" value="1"/>
</dbReference>
<dbReference type="Pfam" id="PF13193">
    <property type="entry name" value="AMP-binding_C"/>
    <property type="match status" value="1"/>
</dbReference>
<dbReference type="PROSITE" id="PS00455">
    <property type="entry name" value="AMP_BINDING"/>
    <property type="match status" value="1"/>
</dbReference>
<proteinExistence type="inferred from homology"/>
<dbReference type="PANTHER" id="PTHR43201">
    <property type="entry name" value="ACYL-COA SYNTHETASE"/>
    <property type="match status" value="1"/>
</dbReference>
<dbReference type="Proteomes" id="UP001275440">
    <property type="component" value="Unassembled WGS sequence"/>
</dbReference>
<evidence type="ECO:0000313" key="6">
    <source>
        <dbReference type="Proteomes" id="UP001275440"/>
    </source>
</evidence>
<accession>A0ABU3WVF7</accession>
<keyword evidence="2 5" id="KW-0436">Ligase</keyword>
<reference evidence="5 6" key="1">
    <citation type="submission" date="2019-10" db="EMBL/GenBank/DDBJ databases">
        <title>Draft Genome Assembly of Rhodococcus zopfii DSM44189.</title>
        <authorList>
            <person name="Sutton J.M."/>
            <person name="Akob D.M."/>
            <person name="Bushman T.J."/>
        </authorList>
    </citation>
    <scope>NUCLEOTIDE SEQUENCE [LARGE SCALE GENOMIC DNA]</scope>
    <source>
        <strain evidence="5 6">DSM 44189</strain>
    </source>
</reference>
<dbReference type="Gene3D" id="3.30.300.30">
    <property type="match status" value="1"/>
</dbReference>
<evidence type="ECO:0000259" key="3">
    <source>
        <dbReference type="Pfam" id="PF00501"/>
    </source>
</evidence>
<dbReference type="InterPro" id="IPR020845">
    <property type="entry name" value="AMP-binding_CS"/>
</dbReference>
<feature type="domain" description="AMP-binding enzyme C-terminal" evidence="4">
    <location>
        <begin position="423"/>
        <end position="496"/>
    </location>
</feature>
<comment type="similarity">
    <text evidence="1">Belongs to the ATP-dependent AMP-binding enzyme family.</text>
</comment>
<keyword evidence="6" id="KW-1185">Reference proteome</keyword>
<dbReference type="PANTHER" id="PTHR43201:SF5">
    <property type="entry name" value="MEDIUM-CHAIN ACYL-COA LIGASE ACSF2, MITOCHONDRIAL"/>
    <property type="match status" value="1"/>
</dbReference>
<dbReference type="InterPro" id="IPR045851">
    <property type="entry name" value="AMP-bd_C_sf"/>
</dbReference>
<protein>
    <submittedName>
        <fullName evidence="5">ATP-dependent acyl-CoA ligase</fullName>
    </submittedName>
</protein>
<evidence type="ECO:0000256" key="1">
    <source>
        <dbReference type="ARBA" id="ARBA00006432"/>
    </source>
</evidence>